<dbReference type="EMBL" id="CP046621">
    <property type="protein sequence ID" value="QGW77335.1"/>
    <property type="molecule type" value="Genomic_DNA"/>
</dbReference>
<feature type="chain" id="PRO_5026098442" description="Photosynthesis system II assembly factor Ycf48/Hcf136-like domain-containing protein" evidence="3">
    <location>
        <begin position="24"/>
        <end position="368"/>
    </location>
</feature>
<dbReference type="RefSeq" id="WP_157192333.1">
    <property type="nucleotide sequence ID" value="NZ_CP046621.1"/>
</dbReference>
<sequence length="368" mass="39287">MKMPTLACWGLALSLACLLPAFASATPLSDRLERPSRLTDTAQSGPLVDIQAMAGRLVMVGADGHILVRQVDGRVEQAKVPVDLLLTAVHFVDDQHGWAVGHDGVVLHSDDGGASWRKQLDGRTLNALLLKWAQDTVAQLEADPAADVQALDNARFALDDISAGAAAGPSRPLLDVWFRSASEGWVVGAYGTVLHTSDGGSTWDYVPGLDNPDRLHLNTVLGLSNGDLLIAGEGGKLYRQSAGQWQPPQTLTAASLYNLVQLRDGQVLAMGFGGALLRSQDAGQHWQGIPPSITSSLYGALQLADDSVLFTGQVGLLYSTDLQRLRMLQPRNKAIWLNAAGLPDGGLALVGNRGLRLLGRDEIKEYLQ</sequence>
<evidence type="ECO:0000256" key="1">
    <source>
        <dbReference type="ARBA" id="ARBA00022531"/>
    </source>
</evidence>
<name>A0A6I6HC34_9PSED</name>
<dbReference type="InterPro" id="IPR028203">
    <property type="entry name" value="PSII_CF48-like_dom"/>
</dbReference>
<feature type="domain" description="Photosynthesis system II assembly factor Ycf48/Hcf136-like" evidence="4">
    <location>
        <begin position="173"/>
        <end position="233"/>
    </location>
</feature>
<accession>A0A6I6HC34</accession>
<evidence type="ECO:0000313" key="5">
    <source>
        <dbReference type="EMBL" id="QGW77335.1"/>
    </source>
</evidence>
<reference evidence="5" key="1">
    <citation type="submission" date="2019-12" db="EMBL/GenBank/DDBJ databases">
        <title>Hybrid Genome Assemblies of two High G+C Isolates from Undergraduate Microbiology Courses.</title>
        <authorList>
            <person name="Ne Ville C.J."/>
            <person name="Enright D."/>
            <person name="Hernandez I."/>
            <person name="Dodsworth J."/>
            <person name="Orwin P.M."/>
        </authorList>
    </citation>
    <scope>NUCLEOTIDE SEQUENCE [LARGE SCALE GENOMIC DNA]</scope>
    <source>
        <strain evidence="5">Neo</strain>
    </source>
</reference>
<proteinExistence type="predicted"/>
<evidence type="ECO:0000256" key="2">
    <source>
        <dbReference type="ARBA" id="ARBA00023276"/>
    </source>
</evidence>
<dbReference type="SUPFAM" id="SSF110296">
    <property type="entry name" value="Oligoxyloglucan reducing end-specific cellobiohydrolase"/>
    <property type="match status" value="1"/>
</dbReference>
<evidence type="ECO:0000259" key="4">
    <source>
        <dbReference type="Pfam" id="PF14870"/>
    </source>
</evidence>
<dbReference type="Proteomes" id="UP000426235">
    <property type="component" value="Chromosome"/>
</dbReference>
<keyword evidence="3" id="KW-0732">Signal</keyword>
<gene>
    <name evidence="5" type="ORF">GPJ81_11795</name>
</gene>
<keyword evidence="6" id="KW-1185">Reference proteome</keyword>
<dbReference type="AlphaFoldDB" id="A0A6I6HC34"/>
<dbReference type="Gene3D" id="2.130.10.10">
    <property type="entry name" value="YVTN repeat-like/Quinoprotein amine dehydrogenase"/>
    <property type="match status" value="1"/>
</dbReference>
<feature type="signal peptide" evidence="3">
    <location>
        <begin position="1"/>
        <end position="23"/>
    </location>
</feature>
<keyword evidence="2" id="KW-0604">Photosystem II</keyword>
<organism evidence="5 6">
    <name type="scientific">Pseudomonas alkylphenolica</name>
    <dbReference type="NCBI Taxonomy" id="237609"/>
    <lineage>
        <taxon>Bacteria</taxon>
        <taxon>Pseudomonadati</taxon>
        <taxon>Pseudomonadota</taxon>
        <taxon>Gammaproteobacteria</taxon>
        <taxon>Pseudomonadales</taxon>
        <taxon>Pseudomonadaceae</taxon>
        <taxon>Pseudomonas</taxon>
    </lineage>
</organism>
<protein>
    <recommendedName>
        <fullName evidence="4">Photosynthesis system II assembly factor Ycf48/Hcf136-like domain-containing protein</fullName>
    </recommendedName>
</protein>
<feature type="domain" description="Photosynthesis system II assembly factor Ycf48/Hcf136-like" evidence="4">
    <location>
        <begin position="76"/>
        <end position="119"/>
    </location>
</feature>
<dbReference type="Pfam" id="PF14870">
    <property type="entry name" value="PSII_BNR"/>
    <property type="match status" value="2"/>
</dbReference>
<dbReference type="InterPro" id="IPR015943">
    <property type="entry name" value="WD40/YVTN_repeat-like_dom_sf"/>
</dbReference>
<evidence type="ECO:0000313" key="6">
    <source>
        <dbReference type="Proteomes" id="UP000426235"/>
    </source>
</evidence>
<dbReference type="PANTHER" id="PTHR47199:SF2">
    <property type="entry name" value="PHOTOSYSTEM II STABILITY_ASSEMBLY FACTOR HCF136, CHLOROPLASTIC"/>
    <property type="match status" value="1"/>
</dbReference>
<dbReference type="GO" id="GO:0009523">
    <property type="term" value="C:photosystem II"/>
    <property type="evidence" value="ECO:0007669"/>
    <property type="project" value="UniProtKB-KW"/>
</dbReference>
<keyword evidence="1" id="KW-0602">Photosynthesis</keyword>
<dbReference type="PROSITE" id="PS51257">
    <property type="entry name" value="PROKAR_LIPOPROTEIN"/>
    <property type="match status" value="1"/>
</dbReference>
<dbReference type="GO" id="GO:0015979">
    <property type="term" value="P:photosynthesis"/>
    <property type="evidence" value="ECO:0007669"/>
    <property type="project" value="UniProtKB-KW"/>
</dbReference>
<dbReference type="PANTHER" id="PTHR47199">
    <property type="entry name" value="PHOTOSYSTEM II STABILITY/ASSEMBLY FACTOR HCF136, CHLOROPLASTIC"/>
    <property type="match status" value="1"/>
</dbReference>
<evidence type="ECO:0000256" key="3">
    <source>
        <dbReference type="SAM" id="SignalP"/>
    </source>
</evidence>